<comment type="pathway">
    <text evidence="1">Isoprenoid biosynthesis; isopentenyl diphosphate biosynthesis via mevalonate pathway; isopentenyl diphosphate from (R)-mevalonate: step 2/3.</text>
</comment>
<evidence type="ECO:0000256" key="3">
    <source>
        <dbReference type="ARBA" id="ARBA00022679"/>
    </source>
</evidence>
<reference evidence="8 9" key="1">
    <citation type="submission" date="2020-02" db="EMBL/GenBank/DDBJ databases">
        <title>Fructobacillus sp. isolated from paper mulberry of Taiwan.</title>
        <authorList>
            <person name="Lin S.-T."/>
        </authorList>
    </citation>
    <scope>NUCLEOTIDE SEQUENCE [LARGE SCALE GENOMIC DNA]</scope>
    <source>
        <strain evidence="8 9">M1-10</strain>
    </source>
</reference>
<feature type="domain" description="GHMP kinase N-terminal" evidence="7">
    <location>
        <begin position="88"/>
        <end position="179"/>
    </location>
</feature>
<sequence length="344" mass="38131">MNKPLRLQIPGKLFLAGEYAVTTPGQPALLRPVDRGMVIEASLQEEQSGQITLYSDQFEEAEKTSWSALSVQNEQALKEDNWSFTKVALQLFQEAQSQLSLKERPGIKLTIRSQMTSQEGKLGLGSSAAVTVAIIMALHQVYLPKKENNQRAIFKEAAFAHYFVQGSGSLGDIATATYQKTIFYQAPIWIKEKRQWQLQDFHTLDWSNLQIKSLDWPKSWSFAIVATHEPASTKKALAKESDKEALLEPSKTAVMAAKNAIEEADYDALKSALKENQKALKAHLPKGYVTEKLQDFLTITNRLDLAGKISGAGFGDNGFVVGNETHSLFPMKTAARKAALTIID</sequence>
<evidence type="ECO:0000256" key="2">
    <source>
        <dbReference type="ARBA" id="ARBA00012958"/>
    </source>
</evidence>
<protein>
    <recommendedName>
        <fullName evidence="2">phosphomevalonate kinase</fullName>
        <ecNumber evidence="2">2.7.4.2</ecNumber>
    </recommendedName>
</protein>
<dbReference type="InterPro" id="IPR006204">
    <property type="entry name" value="GHMP_kinase_N_dom"/>
</dbReference>
<keyword evidence="3" id="KW-0808">Transferase</keyword>
<accession>A0ABS5QNU2</accession>
<name>A0ABS5QNU2_9LACO</name>
<dbReference type="InterPro" id="IPR036554">
    <property type="entry name" value="GHMP_kinase_C_sf"/>
</dbReference>
<proteinExistence type="predicted"/>
<evidence type="ECO:0000259" key="7">
    <source>
        <dbReference type="Pfam" id="PF00288"/>
    </source>
</evidence>
<gene>
    <name evidence="8" type="ORF">G6R27_02015</name>
</gene>
<dbReference type="Gene3D" id="3.30.230.10">
    <property type="match status" value="1"/>
</dbReference>
<keyword evidence="4" id="KW-0547">Nucleotide-binding</keyword>
<dbReference type="InterPro" id="IPR035102">
    <property type="entry name" value="Phosphomevalonate_kinase"/>
</dbReference>
<evidence type="ECO:0000256" key="4">
    <source>
        <dbReference type="ARBA" id="ARBA00022741"/>
    </source>
</evidence>
<keyword evidence="6" id="KW-0067">ATP-binding</keyword>
<evidence type="ECO:0000313" key="8">
    <source>
        <dbReference type="EMBL" id="MBS9334813.1"/>
    </source>
</evidence>
<dbReference type="Proteomes" id="UP001519418">
    <property type="component" value="Unassembled WGS sequence"/>
</dbReference>
<organism evidence="8 9">
    <name type="scientific">Fructobacillus papyriferae</name>
    <dbReference type="NCBI Taxonomy" id="2713171"/>
    <lineage>
        <taxon>Bacteria</taxon>
        <taxon>Bacillati</taxon>
        <taxon>Bacillota</taxon>
        <taxon>Bacilli</taxon>
        <taxon>Lactobacillales</taxon>
        <taxon>Lactobacillaceae</taxon>
        <taxon>Fructobacillus</taxon>
    </lineage>
</organism>
<keyword evidence="9" id="KW-1185">Reference proteome</keyword>
<evidence type="ECO:0000313" key="9">
    <source>
        <dbReference type="Proteomes" id="UP001519418"/>
    </source>
</evidence>
<dbReference type="Gene3D" id="3.30.70.890">
    <property type="entry name" value="GHMP kinase, C-terminal domain"/>
    <property type="match status" value="1"/>
</dbReference>
<dbReference type="EC" id="2.7.4.2" evidence="2"/>
<evidence type="ECO:0000256" key="5">
    <source>
        <dbReference type="ARBA" id="ARBA00022777"/>
    </source>
</evidence>
<dbReference type="EMBL" id="JAAMFI010000001">
    <property type="protein sequence ID" value="MBS9334813.1"/>
    <property type="molecule type" value="Genomic_DNA"/>
</dbReference>
<dbReference type="SUPFAM" id="SSF55060">
    <property type="entry name" value="GHMP Kinase, C-terminal domain"/>
    <property type="match status" value="1"/>
</dbReference>
<evidence type="ECO:0000256" key="1">
    <source>
        <dbReference type="ARBA" id="ARBA00005017"/>
    </source>
</evidence>
<dbReference type="InterPro" id="IPR020568">
    <property type="entry name" value="Ribosomal_Su5_D2-typ_SF"/>
</dbReference>
<dbReference type="Pfam" id="PF00288">
    <property type="entry name" value="GHMP_kinases_N"/>
    <property type="match status" value="1"/>
</dbReference>
<comment type="caution">
    <text evidence="8">The sequence shown here is derived from an EMBL/GenBank/DDBJ whole genome shotgun (WGS) entry which is preliminary data.</text>
</comment>
<dbReference type="RefSeq" id="WP_213819413.1">
    <property type="nucleotide sequence ID" value="NZ_JAAMFI010000001.1"/>
</dbReference>
<dbReference type="InterPro" id="IPR014721">
    <property type="entry name" value="Ribsml_uS5_D2-typ_fold_subgr"/>
</dbReference>
<evidence type="ECO:0000256" key="6">
    <source>
        <dbReference type="ARBA" id="ARBA00022840"/>
    </source>
</evidence>
<keyword evidence="5" id="KW-0418">Kinase</keyword>
<dbReference type="SUPFAM" id="SSF54211">
    <property type="entry name" value="Ribosomal protein S5 domain 2-like"/>
    <property type="match status" value="1"/>
</dbReference>
<dbReference type="PANTHER" id="PTHR31814:SF2">
    <property type="entry name" value="PHOSPHOMEVALONATE KINASE"/>
    <property type="match status" value="1"/>
</dbReference>
<dbReference type="PANTHER" id="PTHR31814">
    <property type="match status" value="1"/>
</dbReference>